<dbReference type="PIRSF" id="PIRSF005225">
    <property type="entry name" value="LAG1_LAC1"/>
    <property type="match status" value="1"/>
</dbReference>
<accession>A0A2P2I2I8</accession>
<reference evidence="12" key="1">
    <citation type="submission" date="2017-11" db="EMBL/GenBank/DDBJ databases">
        <title>The sensing device of the deep-sea amphipod.</title>
        <authorList>
            <person name="Kobayashi H."/>
            <person name="Nagahama T."/>
            <person name="Arai W."/>
            <person name="Sasagawa Y."/>
            <person name="Umeda M."/>
            <person name="Hayashi T."/>
            <person name="Nikaido I."/>
            <person name="Watanabe H."/>
            <person name="Oguri K."/>
            <person name="Kitazato H."/>
            <person name="Fujioka K."/>
            <person name="Kido Y."/>
            <person name="Takami H."/>
        </authorList>
    </citation>
    <scope>NUCLEOTIDE SEQUENCE</scope>
    <source>
        <tissue evidence="12">Whole body</tissue>
    </source>
</reference>
<feature type="compositionally biased region" description="Acidic residues" evidence="8">
    <location>
        <begin position="346"/>
        <end position="355"/>
    </location>
</feature>
<dbReference type="AlphaFoldDB" id="A0A2P2I2I8"/>
<feature type="transmembrane region" description="Helical" evidence="9">
    <location>
        <begin position="136"/>
        <end position="154"/>
    </location>
</feature>
<dbReference type="InterPro" id="IPR016439">
    <property type="entry name" value="Lag1/Lac1-like"/>
</dbReference>
<dbReference type="InterPro" id="IPR006634">
    <property type="entry name" value="TLC-dom"/>
</dbReference>
<feature type="region of interest" description="Disordered" evidence="8">
    <location>
        <begin position="344"/>
        <end position="366"/>
    </location>
</feature>
<dbReference type="PANTHER" id="PTHR12560:SF0">
    <property type="entry name" value="LD18904P"/>
    <property type="match status" value="1"/>
</dbReference>
<dbReference type="SMART" id="SM00724">
    <property type="entry name" value="TLC"/>
    <property type="match status" value="1"/>
</dbReference>
<dbReference type="PROSITE" id="PS50922">
    <property type="entry name" value="TLC"/>
    <property type="match status" value="1"/>
</dbReference>
<evidence type="ECO:0000256" key="9">
    <source>
        <dbReference type="SAM" id="Phobius"/>
    </source>
</evidence>
<evidence type="ECO:0000256" key="5">
    <source>
        <dbReference type="ARBA" id="ARBA00022989"/>
    </source>
</evidence>
<dbReference type="GO" id="GO:0050291">
    <property type="term" value="F:sphingosine N-acyltransferase activity"/>
    <property type="evidence" value="ECO:0007669"/>
    <property type="project" value="InterPro"/>
</dbReference>
<evidence type="ECO:0000256" key="3">
    <source>
        <dbReference type="ARBA" id="ARBA00004991"/>
    </source>
</evidence>
<dbReference type="GO" id="GO:0016020">
    <property type="term" value="C:membrane"/>
    <property type="evidence" value="ECO:0007669"/>
    <property type="project" value="UniProtKB-SubCell"/>
</dbReference>
<evidence type="ECO:0000256" key="8">
    <source>
        <dbReference type="SAM" id="MobiDB-lite"/>
    </source>
</evidence>
<protein>
    <submittedName>
        <fullName evidence="11">Ceramide synthase 6-like</fullName>
    </submittedName>
</protein>
<feature type="transmembrane region" description="Helical" evidence="9">
    <location>
        <begin position="38"/>
        <end position="61"/>
    </location>
</feature>
<evidence type="ECO:0000256" key="6">
    <source>
        <dbReference type="ARBA" id="ARBA00023136"/>
    </source>
</evidence>
<keyword evidence="5 9" id="KW-1133">Transmembrane helix</keyword>
<evidence type="ECO:0000256" key="2">
    <source>
        <dbReference type="ARBA" id="ARBA00004760"/>
    </source>
</evidence>
<dbReference type="Pfam" id="PF03798">
    <property type="entry name" value="TRAM_LAG1_CLN8"/>
    <property type="match status" value="1"/>
</dbReference>
<dbReference type="UniPathway" id="UPA00222"/>
<evidence type="ECO:0000313" key="11">
    <source>
        <dbReference type="EMBL" id="LAB68243.1"/>
    </source>
</evidence>
<proteinExistence type="evidence at transcript level"/>
<dbReference type="GO" id="GO:0046513">
    <property type="term" value="P:ceramide biosynthetic process"/>
    <property type="evidence" value="ECO:0007669"/>
    <property type="project" value="InterPro"/>
</dbReference>
<reference evidence="11" key="2">
    <citation type="journal article" date="2018" name="Biosci. Biotechnol. Biochem.">
        <title>Polysaccharide hydrolase of the hadal zone amphipods Hirondellea gigas.</title>
        <authorList>
            <person name="Kobayashi H."/>
            <person name="Nagahama T."/>
            <person name="Arai W."/>
            <person name="Sasagawa Y."/>
            <person name="Umeda M."/>
            <person name="Hayashi T."/>
            <person name="Nikaido I."/>
            <person name="Watanabe H."/>
            <person name="Oguri K."/>
            <person name="Kitazato H."/>
            <person name="Fujioka K."/>
            <person name="Kido Y."/>
            <person name="Takami H."/>
        </authorList>
    </citation>
    <scope>NUCLEOTIDE SEQUENCE</scope>
    <source>
        <tissue evidence="11">Whole body</tissue>
    </source>
</reference>
<comment type="pathway">
    <text evidence="3">Sphingolipid metabolism.</text>
</comment>
<feature type="transmembrane region" description="Helical" evidence="9">
    <location>
        <begin position="263"/>
        <end position="282"/>
    </location>
</feature>
<evidence type="ECO:0000256" key="4">
    <source>
        <dbReference type="ARBA" id="ARBA00022692"/>
    </source>
</evidence>
<dbReference type="PANTHER" id="PTHR12560">
    <property type="entry name" value="LONGEVITY ASSURANCE FACTOR 1 LAG1"/>
    <property type="match status" value="1"/>
</dbReference>
<dbReference type="Gene3D" id="1.10.10.60">
    <property type="entry name" value="Homeodomain-like"/>
    <property type="match status" value="1"/>
</dbReference>
<evidence type="ECO:0000256" key="1">
    <source>
        <dbReference type="ARBA" id="ARBA00004141"/>
    </source>
</evidence>
<feature type="transmembrane region" description="Helical" evidence="9">
    <location>
        <begin position="302"/>
        <end position="325"/>
    </location>
</feature>
<name>A0A2P2I2I8_9CRUS</name>
<feature type="transmembrane region" description="Helical" evidence="9">
    <location>
        <begin position="180"/>
        <end position="200"/>
    </location>
</feature>
<comment type="subcellular location">
    <subcellularLocation>
        <location evidence="1">Membrane</location>
        <topology evidence="1">Multi-pass membrane protein</topology>
    </subcellularLocation>
</comment>
<keyword evidence="6 7" id="KW-0472">Membrane</keyword>
<comment type="pathway">
    <text evidence="2">Lipid metabolism; sphingolipid metabolism.</text>
</comment>
<evidence type="ECO:0000313" key="12">
    <source>
        <dbReference type="EMBL" id="LAC22110.1"/>
    </source>
</evidence>
<organism evidence="11">
    <name type="scientific">Hirondellea gigas</name>
    <dbReference type="NCBI Taxonomy" id="1518452"/>
    <lineage>
        <taxon>Eukaryota</taxon>
        <taxon>Metazoa</taxon>
        <taxon>Ecdysozoa</taxon>
        <taxon>Arthropoda</taxon>
        <taxon>Crustacea</taxon>
        <taxon>Multicrustacea</taxon>
        <taxon>Malacostraca</taxon>
        <taxon>Eumalacostraca</taxon>
        <taxon>Peracarida</taxon>
        <taxon>Amphipoda</taxon>
        <taxon>Amphilochidea</taxon>
        <taxon>Lysianassida</taxon>
        <taxon>Lysianassidira</taxon>
        <taxon>Lysianassoidea</taxon>
        <taxon>Lysianassidae</taxon>
        <taxon>Hirondellea</taxon>
    </lineage>
</organism>
<dbReference type="EMBL" id="IACF01002596">
    <property type="protein sequence ID" value="LAB68243.1"/>
    <property type="molecule type" value="mRNA"/>
</dbReference>
<sequence>MDLYNWFWSPSVWIPPGYTWEDLAPREGHPYPNSSDLWVYPFIIAGSLLSLKYFILMPYVYAPIGKYFGVKNKHHKLPPVNLCLEKVYKKYKAEPPQDVMRSVTSEIGWNERQIQRWLRQRGASLQVTKLEKFCDCSWQLTYYILYCILGFVVHRDKSWLYDVRHCWYGFPEQFLDNDIWWYYMISLGFYWGQTFTHFFTPQRHDSVQMLCHHTVTITLTSLSFMVNMVRIGSLILLVHECADIPLLLAKIFGYCRRQKMMDIMFVFFVILWITTRLGVFPLRLLRSTIFEAHVQQQMFYPIYYIFNGMILSIFLMHLFWTYNIIQVIAKKFSAKNIVVDVRSSDDDLPSNDDEVYPQIKDTKKEK</sequence>
<keyword evidence="4 7" id="KW-0812">Transmembrane</keyword>
<evidence type="ECO:0000256" key="7">
    <source>
        <dbReference type="PROSITE-ProRule" id="PRU00205"/>
    </source>
</evidence>
<dbReference type="EMBL" id="IACT01002853">
    <property type="protein sequence ID" value="LAC22110.1"/>
    <property type="molecule type" value="mRNA"/>
</dbReference>
<feature type="domain" description="TLC" evidence="10">
    <location>
        <begin position="131"/>
        <end position="333"/>
    </location>
</feature>
<evidence type="ECO:0000259" key="10">
    <source>
        <dbReference type="PROSITE" id="PS50922"/>
    </source>
</evidence>